<sequence length="150" mass="17087">MCLPKCEGGLGFKDLALFNQALLAKQALHILSAPDSLAARILRAKYFRCGDFLSALAKAGCSHIWRSLMWDRELLSKGIRWNVRNGRKINAFKDKWIPRLNSFKLITSDPSTEILVFDLFDRSRQGWNNDTLDQVLLLIDKEVVLSIPIN</sequence>
<gene>
    <name evidence="1" type="ORF">Dsin_008509</name>
</gene>
<reference evidence="1" key="1">
    <citation type="journal article" date="2023" name="Plant J.">
        <title>Genome sequences and population genomics provide insights into the demographic history, inbreeding, and mutation load of two 'living fossil' tree species of Dipteronia.</title>
        <authorList>
            <person name="Feng Y."/>
            <person name="Comes H.P."/>
            <person name="Chen J."/>
            <person name="Zhu S."/>
            <person name="Lu R."/>
            <person name="Zhang X."/>
            <person name="Li P."/>
            <person name="Qiu J."/>
            <person name="Olsen K.M."/>
            <person name="Qiu Y."/>
        </authorList>
    </citation>
    <scope>NUCLEOTIDE SEQUENCE</scope>
    <source>
        <strain evidence="1">NBL</strain>
    </source>
</reference>
<name>A0AAE0EB04_9ROSI</name>
<accession>A0AAE0EB04</accession>
<dbReference type="EMBL" id="JANJYJ010000003">
    <property type="protein sequence ID" value="KAK3221484.1"/>
    <property type="molecule type" value="Genomic_DNA"/>
</dbReference>
<proteinExistence type="predicted"/>
<dbReference type="Proteomes" id="UP001281410">
    <property type="component" value="Unassembled WGS sequence"/>
</dbReference>
<evidence type="ECO:0000313" key="1">
    <source>
        <dbReference type="EMBL" id="KAK3221484.1"/>
    </source>
</evidence>
<keyword evidence="2" id="KW-1185">Reference proteome</keyword>
<comment type="caution">
    <text evidence="1">The sequence shown here is derived from an EMBL/GenBank/DDBJ whole genome shotgun (WGS) entry which is preliminary data.</text>
</comment>
<organism evidence="1 2">
    <name type="scientific">Dipteronia sinensis</name>
    <dbReference type="NCBI Taxonomy" id="43782"/>
    <lineage>
        <taxon>Eukaryota</taxon>
        <taxon>Viridiplantae</taxon>
        <taxon>Streptophyta</taxon>
        <taxon>Embryophyta</taxon>
        <taxon>Tracheophyta</taxon>
        <taxon>Spermatophyta</taxon>
        <taxon>Magnoliopsida</taxon>
        <taxon>eudicotyledons</taxon>
        <taxon>Gunneridae</taxon>
        <taxon>Pentapetalae</taxon>
        <taxon>rosids</taxon>
        <taxon>malvids</taxon>
        <taxon>Sapindales</taxon>
        <taxon>Sapindaceae</taxon>
        <taxon>Hippocastanoideae</taxon>
        <taxon>Acereae</taxon>
        <taxon>Dipteronia</taxon>
    </lineage>
</organism>
<protein>
    <submittedName>
        <fullName evidence="1">Uncharacterized protein</fullName>
    </submittedName>
</protein>
<evidence type="ECO:0000313" key="2">
    <source>
        <dbReference type="Proteomes" id="UP001281410"/>
    </source>
</evidence>
<dbReference type="AlphaFoldDB" id="A0AAE0EB04"/>